<dbReference type="AlphaFoldDB" id="A0AAU7UBW7"/>
<dbReference type="Gene3D" id="2.60.120.10">
    <property type="entry name" value="Jelly Rolls"/>
    <property type="match status" value="1"/>
</dbReference>
<dbReference type="InterPro" id="IPR013096">
    <property type="entry name" value="Cupin_2"/>
</dbReference>
<evidence type="ECO:0000259" key="2">
    <source>
        <dbReference type="Pfam" id="PF07883"/>
    </source>
</evidence>
<dbReference type="EMBL" id="CP158299">
    <property type="protein sequence ID" value="XBV85559.1"/>
    <property type="molecule type" value="Genomic_DNA"/>
</dbReference>
<gene>
    <name evidence="3" type="ORF">ABOD76_19340</name>
</gene>
<evidence type="ECO:0000313" key="3">
    <source>
        <dbReference type="EMBL" id="XBV85559.1"/>
    </source>
</evidence>
<evidence type="ECO:0000256" key="1">
    <source>
        <dbReference type="SAM" id="MobiDB-lite"/>
    </source>
</evidence>
<name>A0AAU7UBW7_9DEIO</name>
<reference evidence="3" key="1">
    <citation type="submission" date="2024-06" db="EMBL/GenBank/DDBJ databases">
        <title>Draft Genome Sequence of Deinococcus sonorensis Type Strain KR-87, a Biofilm Producing Representative of the Genus Deinococcus.</title>
        <authorList>
            <person name="Boren L.S."/>
            <person name="Grosso R.A."/>
            <person name="Hugenberg-Cox A.N."/>
            <person name="Hill J.T.E."/>
            <person name="Albert C.M."/>
            <person name="Tuohy J.M."/>
        </authorList>
    </citation>
    <scope>NUCLEOTIDE SEQUENCE</scope>
    <source>
        <strain evidence="3">KR-87</strain>
    </source>
</reference>
<dbReference type="Pfam" id="PF07883">
    <property type="entry name" value="Cupin_2"/>
    <property type="match status" value="1"/>
</dbReference>
<feature type="domain" description="Cupin type-2" evidence="2">
    <location>
        <begin position="29"/>
        <end position="82"/>
    </location>
</feature>
<organism evidence="3">
    <name type="scientific">Deinococcus sonorensis KR-87</name>
    <dbReference type="NCBI Taxonomy" id="694439"/>
    <lineage>
        <taxon>Bacteria</taxon>
        <taxon>Thermotogati</taxon>
        <taxon>Deinococcota</taxon>
        <taxon>Deinococci</taxon>
        <taxon>Deinococcales</taxon>
        <taxon>Deinococcaceae</taxon>
        <taxon>Deinococcus</taxon>
    </lineage>
</organism>
<dbReference type="SUPFAM" id="SSF51182">
    <property type="entry name" value="RmlC-like cupins"/>
    <property type="match status" value="1"/>
</dbReference>
<dbReference type="RefSeq" id="WP_350243596.1">
    <property type="nucleotide sequence ID" value="NZ_CP158299.1"/>
</dbReference>
<feature type="region of interest" description="Disordered" evidence="1">
    <location>
        <begin position="1"/>
        <end position="40"/>
    </location>
</feature>
<dbReference type="InterPro" id="IPR014710">
    <property type="entry name" value="RmlC-like_jellyroll"/>
</dbReference>
<dbReference type="KEGG" id="dsc:ABOD76_19340"/>
<feature type="compositionally biased region" description="Polar residues" evidence="1">
    <location>
        <begin position="1"/>
        <end position="12"/>
    </location>
</feature>
<dbReference type="InterPro" id="IPR011051">
    <property type="entry name" value="RmlC_Cupin_sf"/>
</dbReference>
<accession>A0AAU7UBW7</accession>
<sequence length="97" mass="10437">MTTSSGNSQTEQPLARGERVGLRMWQGEQPGTDKDTHASPYETVGYVLQGRAELTVNGQTQTLAEGDSYLVPAGAPHTYRILETFSALEATSPPAEQ</sequence>
<proteinExistence type="predicted"/>
<protein>
    <submittedName>
        <fullName evidence="3">Cupin domain-containing protein</fullName>
    </submittedName>
</protein>